<proteinExistence type="predicted"/>
<organism evidence="1 2">
    <name type="scientific">Paenibacillus ottowii</name>
    <dbReference type="NCBI Taxonomy" id="2315729"/>
    <lineage>
        <taxon>Bacteria</taxon>
        <taxon>Bacillati</taxon>
        <taxon>Bacillota</taxon>
        <taxon>Bacilli</taxon>
        <taxon>Bacillales</taxon>
        <taxon>Paenibacillaceae</taxon>
        <taxon>Paenibacillus</taxon>
    </lineage>
</organism>
<evidence type="ECO:0000313" key="1">
    <source>
        <dbReference type="EMBL" id="TQR98235.1"/>
    </source>
</evidence>
<dbReference type="EMBL" id="VIJZ01000005">
    <property type="protein sequence ID" value="TQR98235.1"/>
    <property type="molecule type" value="Genomic_DNA"/>
</dbReference>
<comment type="caution">
    <text evidence="1">The sequence shown here is derived from an EMBL/GenBank/DDBJ whole genome shotgun (WGS) entry which is preliminary data.</text>
</comment>
<keyword evidence="2" id="KW-1185">Reference proteome</keyword>
<dbReference type="RefSeq" id="WP_063211204.1">
    <property type="nucleotide sequence ID" value="NZ_VIJZ01000005.1"/>
</dbReference>
<accession>A0ABY3B376</accession>
<dbReference type="InterPro" id="IPR025678">
    <property type="entry name" value="Imm3"/>
</dbReference>
<reference evidence="1 2" key="1">
    <citation type="submission" date="2019-07" db="EMBL/GenBank/DDBJ databases">
        <title>Paenibacillus ottowii sp. nov. isolated from a fermentation system processing bovine manure.</title>
        <authorList>
            <person name="Velazquez L.F."/>
            <person name="Rajbanshi S."/>
            <person name="Guan S."/>
            <person name="Hinchee M."/>
            <person name="Welsh A."/>
        </authorList>
    </citation>
    <scope>NUCLEOTIDE SEQUENCE [LARGE SCALE GENOMIC DNA]</scope>
    <source>
        <strain evidence="1 2">MS2379</strain>
    </source>
</reference>
<gene>
    <name evidence="1" type="ORF">FKV70_13830</name>
</gene>
<dbReference type="Proteomes" id="UP000319219">
    <property type="component" value="Unassembled WGS sequence"/>
</dbReference>
<sequence length="231" mass="27720">MAWNYDELIDSILENYQDYKNEEMMSSKEAIARTFYDFEGLMNRSETDKALINVVYGEILLTLPRVLYTVKNNLSKRLSELDFNLIEQEQKLTTEQYSDLFNRKNFVLQELENKMLDYYPRVCWYYGELTNEVNVFFNQIYEENVLPDEIFSSVFQRFERDCKNTLSEKIIVYTTLAENLLNQRLPKIDGLKLIKQELQQFNIADIFEEQLLEKEKLELEMRIKKVLSRLS</sequence>
<name>A0ABY3B376_9BACL</name>
<dbReference type="Pfam" id="PF14425">
    <property type="entry name" value="Imm3"/>
    <property type="match status" value="1"/>
</dbReference>
<protein>
    <submittedName>
        <fullName evidence="1">Uncharacterized protein</fullName>
    </submittedName>
</protein>
<evidence type="ECO:0000313" key="2">
    <source>
        <dbReference type="Proteomes" id="UP000319219"/>
    </source>
</evidence>